<dbReference type="InterPro" id="IPR042268">
    <property type="entry name" value="BamC_C"/>
</dbReference>
<dbReference type="RefSeq" id="WP_165930937.1">
    <property type="nucleotide sequence ID" value="NZ_SMAJ01000003.1"/>
</dbReference>
<dbReference type="Gene3D" id="3.30.310.170">
    <property type="entry name" value="Outer membrane protein assembly factor BamC"/>
    <property type="match status" value="1"/>
</dbReference>
<keyword evidence="2" id="KW-1185">Reference proteome</keyword>
<dbReference type="InterPro" id="IPR010653">
    <property type="entry name" value="NlpB/DapX"/>
</dbReference>
<dbReference type="PROSITE" id="PS51257">
    <property type="entry name" value="PROKAR_LIPOPROTEIN"/>
    <property type="match status" value="1"/>
</dbReference>
<comment type="caution">
    <text evidence="1">The sequence shown here is derived from an EMBL/GenBank/DDBJ whole genome shotgun (WGS) entry which is preliminary data.</text>
</comment>
<name>A0A4R3MBT7_9BURK</name>
<proteinExistence type="predicted"/>
<organism evidence="1 2">
    <name type="scientific">Paralcaligenes ureilyticus</name>
    <dbReference type="NCBI Taxonomy" id="627131"/>
    <lineage>
        <taxon>Bacteria</taxon>
        <taxon>Pseudomonadati</taxon>
        <taxon>Pseudomonadota</taxon>
        <taxon>Betaproteobacteria</taxon>
        <taxon>Burkholderiales</taxon>
        <taxon>Alcaligenaceae</taxon>
        <taxon>Paralcaligenes</taxon>
    </lineage>
</organism>
<evidence type="ECO:0000313" key="1">
    <source>
        <dbReference type="EMBL" id="TCT09719.1"/>
    </source>
</evidence>
<accession>A0A4R3MBT7</accession>
<protein>
    <submittedName>
        <fullName evidence="1">Beta-barrel assembly machine subunit BamC</fullName>
    </submittedName>
</protein>
<gene>
    <name evidence="1" type="ORF">EDC26_103341</name>
</gene>
<dbReference type="Pfam" id="PF06804">
    <property type="entry name" value="Lipoprotein_18"/>
    <property type="match status" value="1"/>
</dbReference>
<reference evidence="1 2" key="1">
    <citation type="submission" date="2019-03" db="EMBL/GenBank/DDBJ databases">
        <title>Genomic Encyclopedia of Type Strains, Phase IV (KMG-IV): sequencing the most valuable type-strain genomes for metagenomic binning, comparative biology and taxonomic classification.</title>
        <authorList>
            <person name="Goeker M."/>
        </authorList>
    </citation>
    <scope>NUCLEOTIDE SEQUENCE [LARGE SCALE GENOMIC DNA]</scope>
    <source>
        <strain evidence="1 2">DSM 24591</strain>
    </source>
</reference>
<sequence length="370" mass="40178">MNKRYAGVAVSVGLLLVSGCTQLKQLTGREETVNYKSTVAGDPLSIPPDLTQANQDAHYKAPAGSATFSQFAQNQAASKGASPSDAILPATSGIQVMRDGNIRWLSVDKPAETVYPKVVDFWGEQGFTIHSQDSKAGLIQTDWAENRAKIPEGWIRSALGGILDQVFDSGERERFRTRVERVNGKTEIYVSHEQMVETPTADGTTFKWVYGKEDPGLNAAMLARMMVFLGTDVKKAQSMVAQAEKDPTQPQVAKVAGDPAALTLSEPFDRAWRRVGVAIDAAGFSVDDRDRSSGDYFVRYLDTDTGQKIDQGNFLTRMFGGKNTAEAGSFRIHVAQQGAGSLVTVLDKNGQQDKSPTAQRIITVLTGHMN</sequence>
<evidence type="ECO:0000313" key="2">
    <source>
        <dbReference type="Proteomes" id="UP000295525"/>
    </source>
</evidence>
<dbReference type="Proteomes" id="UP000295525">
    <property type="component" value="Unassembled WGS sequence"/>
</dbReference>
<dbReference type="EMBL" id="SMAJ01000003">
    <property type="protein sequence ID" value="TCT09719.1"/>
    <property type="molecule type" value="Genomic_DNA"/>
</dbReference>
<dbReference type="AlphaFoldDB" id="A0A4R3MBT7"/>